<keyword evidence="2" id="KW-1185">Reference proteome</keyword>
<reference evidence="1 2" key="1">
    <citation type="submission" date="2019-02" db="EMBL/GenBank/DDBJ databases">
        <title>Genome sequencing of the rare red list fungi Bondarzewia mesenterica.</title>
        <authorList>
            <person name="Buettner E."/>
            <person name="Kellner H."/>
        </authorList>
    </citation>
    <scope>NUCLEOTIDE SEQUENCE [LARGE SCALE GENOMIC DNA]</scope>
    <source>
        <strain evidence="1 2">DSM 108281</strain>
    </source>
</reference>
<name>A0A4S4LVK8_9AGAM</name>
<proteinExistence type="predicted"/>
<evidence type="ECO:0000313" key="2">
    <source>
        <dbReference type="Proteomes" id="UP000310158"/>
    </source>
</evidence>
<dbReference type="OrthoDB" id="3265021at2759"/>
<sequence>MREFLVDAGPFGPEVSENEEYDIYLFWPSLRLQESPNSGNEHSIYGPVLPSFDYDDRFDGSGSLFSSPLFFPYSSGFQFPDVAQSESGLRVNTELERAPASDYSNMVKMGILLSGARSGAQRAAWQAHSM</sequence>
<organism evidence="1 2">
    <name type="scientific">Bondarzewia mesenterica</name>
    <dbReference type="NCBI Taxonomy" id="1095465"/>
    <lineage>
        <taxon>Eukaryota</taxon>
        <taxon>Fungi</taxon>
        <taxon>Dikarya</taxon>
        <taxon>Basidiomycota</taxon>
        <taxon>Agaricomycotina</taxon>
        <taxon>Agaricomycetes</taxon>
        <taxon>Russulales</taxon>
        <taxon>Bondarzewiaceae</taxon>
        <taxon>Bondarzewia</taxon>
    </lineage>
</organism>
<evidence type="ECO:0000313" key="1">
    <source>
        <dbReference type="EMBL" id="THH14340.1"/>
    </source>
</evidence>
<protein>
    <submittedName>
        <fullName evidence="1">Uncharacterized protein</fullName>
    </submittedName>
</protein>
<gene>
    <name evidence="1" type="ORF">EW146_g5970</name>
</gene>
<accession>A0A4S4LVK8</accession>
<dbReference type="AlphaFoldDB" id="A0A4S4LVK8"/>
<dbReference type="EMBL" id="SGPL01000284">
    <property type="protein sequence ID" value="THH14340.1"/>
    <property type="molecule type" value="Genomic_DNA"/>
</dbReference>
<dbReference type="Proteomes" id="UP000310158">
    <property type="component" value="Unassembled WGS sequence"/>
</dbReference>
<comment type="caution">
    <text evidence="1">The sequence shown here is derived from an EMBL/GenBank/DDBJ whole genome shotgun (WGS) entry which is preliminary data.</text>
</comment>